<dbReference type="PANTHER" id="PTHR37962">
    <property type="entry name" value="MALE STERILE (3) 76CA"/>
    <property type="match status" value="1"/>
</dbReference>
<evidence type="ECO:0000313" key="2">
    <source>
        <dbReference type="Proteomes" id="UP000410492"/>
    </source>
</evidence>
<dbReference type="OrthoDB" id="5797993at2759"/>
<sequence>MDPLSKSLYDNMMKNCREWRKCSYRYYGFDLYIILVADSRTVLFIIQTKTDTITLVDSHQHDPDRGAFIAITKIAKLKYLCKWYTDVLFKYYHSEPQLYELSFLFFKKA</sequence>
<evidence type="ECO:0000313" key="1">
    <source>
        <dbReference type="EMBL" id="VEN54051.1"/>
    </source>
</evidence>
<dbReference type="Proteomes" id="UP000410492">
    <property type="component" value="Unassembled WGS sequence"/>
</dbReference>
<protein>
    <submittedName>
        <fullName evidence="1">Uncharacterized protein</fullName>
    </submittedName>
</protein>
<dbReference type="AlphaFoldDB" id="A0A653D1L0"/>
<accession>A0A653D1L0</accession>
<gene>
    <name evidence="1" type="ORF">CALMAC_LOCUS13643</name>
</gene>
<keyword evidence="2" id="KW-1185">Reference proteome</keyword>
<dbReference type="EMBL" id="CAACVG010009750">
    <property type="protein sequence ID" value="VEN54051.1"/>
    <property type="molecule type" value="Genomic_DNA"/>
</dbReference>
<name>A0A653D1L0_CALMS</name>
<organism evidence="1 2">
    <name type="scientific">Callosobruchus maculatus</name>
    <name type="common">Southern cowpea weevil</name>
    <name type="synonym">Pulse bruchid</name>
    <dbReference type="NCBI Taxonomy" id="64391"/>
    <lineage>
        <taxon>Eukaryota</taxon>
        <taxon>Metazoa</taxon>
        <taxon>Ecdysozoa</taxon>
        <taxon>Arthropoda</taxon>
        <taxon>Hexapoda</taxon>
        <taxon>Insecta</taxon>
        <taxon>Pterygota</taxon>
        <taxon>Neoptera</taxon>
        <taxon>Endopterygota</taxon>
        <taxon>Coleoptera</taxon>
        <taxon>Polyphaga</taxon>
        <taxon>Cucujiformia</taxon>
        <taxon>Chrysomeloidea</taxon>
        <taxon>Chrysomelidae</taxon>
        <taxon>Bruchinae</taxon>
        <taxon>Bruchini</taxon>
        <taxon>Callosobruchus</taxon>
    </lineage>
</organism>
<dbReference type="PANTHER" id="PTHR37962:SF2">
    <property type="entry name" value="MALE STERILE (3) 76CA"/>
    <property type="match status" value="1"/>
</dbReference>
<reference evidence="1 2" key="1">
    <citation type="submission" date="2019-01" db="EMBL/GenBank/DDBJ databases">
        <authorList>
            <person name="Sayadi A."/>
        </authorList>
    </citation>
    <scope>NUCLEOTIDE SEQUENCE [LARGE SCALE GENOMIC DNA]</scope>
</reference>
<proteinExistence type="predicted"/>